<evidence type="ECO:0000256" key="2">
    <source>
        <dbReference type="ARBA" id="ARBA00022842"/>
    </source>
</evidence>
<gene>
    <name evidence="8" type="ORF">PACLA_8A021963</name>
</gene>
<accession>A0A6S7JP34</accession>
<evidence type="ECO:0000256" key="4">
    <source>
        <dbReference type="ARBA" id="ARBA00022908"/>
    </source>
</evidence>
<dbReference type="GO" id="GO:0003723">
    <property type="term" value="F:RNA binding"/>
    <property type="evidence" value="ECO:0007669"/>
    <property type="project" value="UniProtKB-KW"/>
</dbReference>
<dbReference type="Pfam" id="PF17919">
    <property type="entry name" value="RT_RNaseH_2"/>
    <property type="match status" value="1"/>
</dbReference>
<keyword evidence="9" id="KW-1185">Reference proteome</keyword>
<dbReference type="PROSITE" id="PS50158">
    <property type="entry name" value="ZF_CCHC"/>
    <property type="match status" value="1"/>
</dbReference>
<dbReference type="SUPFAM" id="SSF56672">
    <property type="entry name" value="DNA/RNA polymerases"/>
    <property type="match status" value="1"/>
</dbReference>
<keyword evidence="6" id="KW-0862">Zinc</keyword>
<reference evidence="8" key="1">
    <citation type="submission" date="2020-04" db="EMBL/GenBank/DDBJ databases">
        <authorList>
            <person name="Alioto T."/>
            <person name="Alioto T."/>
            <person name="Gomez Garrido J."/>
        </authorList>
    </citation>
    <scope>NUCLEOTIDE SEQUENCE</scope>
    <source>
        <strain evidence="8">A484AB</strain>
    </source>
</reference>
<keyword evidence="4" id="KW-0229">DNA integration</keyword>
<keyword evidence="1" id="KW-0378">Hydrolase</keyword>
<proteinExistence type="predicted"/>
<dbReference type="Gene3D" id="4.10.60.10">
    <property type="entry name" value="Zinc finger, CCHC-type"/>
    <property type="match status" value="1"/>
</dbReference>
<dbReference type="AlphaFoldDB" id="A0A6S7JP34"/>
<dbReference type="InterPro" id="IPR043502">
    <property type="entry name" value="DNA/RNA_pol_sf"/>
</dbReference>
<evidence type="ECO:0000313" key="8">
    <source>
        <dbReference type="EMBL" id="CAB4032808.1"/>
    </source>
</evidence>
<dbReference type="Proteomes" id="UP001152795">
    <property type="component" value="Unassembled WGS sequence"/>
</dbReference>
<evidence type="ECO:0000256" key="3">
    <source>
        <dbReference type="ARBA" id="ARBA00022884"/>
    </source>
</evidence>
<dbReference type="PANTHER" id="PTHR37984">
    <property type="entry name" value="PROTEIN CBG26694"/>
    <property type="match status" value="1"/>
</dbReference>
<dbReference type="PROSITE" id="PS00141">
    <property type="entry name" value="ASP_PROTEASE"/>
    <property type="match status" value="1"/>
</dbReference>
<dbReference type="GO" id="GO:0008270">
    <property type="term" value="F:zinc ion binding"/>
    <property type="evidence" value="ECO:0007669"/>
    <property type="project" value="UniProtKB-KW"/>
</dbReference>
<evidence type="ECO:0000313" key="9">
    <source>
        <dbReference type="Proteomes" id="UP001152795"/>
    </source>
</evidence>
<dbReference type="Gene3D" id="3.10.10.10">
    <property type="entry name" value="HIV Type 1 Reverse Transcriptase, subunit A, domain 1"/>
    <property type="match status" value="1"/>
</dbReference>
<dbReference type="SUPFAM" id="SSF57756">
    <property type="entry name" value="Retrovirus zinc finger-like domains"/>
    <property type="match status" value="1"/>
</dbReference>
<organism evidence="8 9">
    <name type="scientific">Paramuricea clavata</name>
    <name type="common">Red gorgonian</name>
    <name type="synonym">Violescent sea-whip</name>
    <dbReference type="NCBI Taxonomy" id="317549"/>
    <lineage>
        <taxon>Eukaryota</taxon>
        <taxon>Metazoa</taxon>
        <taxon>Cnidaria</taxon>
        <taxon>Anthozoa</taxon>
        <taxon>Octocorallia</taxon>
        <taxon>Malacalcyonacea</taxon>
        <taxon>Plexauridae</taxon>
        <taxon>Paramuricea</taxon>
    </lineage>
</organism>
<evidence type="ECO:0000256" key="6">
    <source>
        <dbReference type="PROSITE-ProRule" id="PRU00047"/>
    </source>
</evidence>
<evidence type="ECO:0000256" key="1">
    <source>
        <dbReference type="ARBA" id="ARBA00022670"/>
    </source>
</evidence>
<name>A0A6S7JP34_PARCT</name>
<keyword evidence="1" id="KW-0645">Protease</keyword>
<dbReference type="GO" id="GO:0015074">
    <property type="term" value="P:DNA integration"/>
    <property type="evidence" value="ECO:0007669"/>
    <property type="project" value="UniProtKB-KW"/>
</dbReference>
<protein>
    <submittedName>
        <fullName evidence="8">Retrovirus-related Pol poly</fullName>
    </submittedName>
</protein>
<dbReference type="InterPro" id="IPR001878">
    <property type="entry name" value="Znf_CCHC"/>
</dbReference>
<dbReference type="Gene3D" id="2.40.70.10">
    <property type="entry name" value="Acid Proteases"/>
    <property type="match status" value="1"/>
</dbReference>
<dbReference type="OrthoDB" id="7759031at2759"/>
<feature type="domain" description="CCHC-type" evidence="7">
    <location>
        <begin position="43"/>
        <end position="55"/>
    </location>
</feature>
<dbReference type="PANTHER" id="PTHR37984:SF11">
    <property type="entry name" value="INTEGRASE CATALYTIC DOMAIN-CONTAINING PROTEIN"/>
    <property type="match status" value="1"/>
</dbReference>
<keyword evidence="6" id="KW-0863">Zinc-finger</keyword>
<dbReference type="InterPro" id="IPR001969">
    <property type="entry name" value="Aspartic_peptidase_AS"/>
</dbReference>
<dbReference type="SUPFAM" id="SSF50630">
    <property type="entry name" value="Acid proteases"/>
    <property type="match status" value="1"/>
</dbReference>
<dbReference type="EMBL" id="CACRXK020018718">
    <property type="protein sequence ID" value="CAB4032808.1"/>
    <property type="molecule type" value="Genomic_DNA"/>
</dbReference>
<comment type="caution">
    <text evidence="8">The sequence shown here is derived from an EMBL/GenBank/DDBJ whole genome shotgun (WGS) entry which is preliminary data.</text>
</comment>
<keyword evidence="2" id="KW-0460">Magnesium</keyword>
<keyword evidence="5" id="KW-0238">DNA-binding</keyword>
<dbReference type="InterPro" id="IPR021109">
    <property type="entry name" value="Peptidase_aspartic_dom_sf"/>
</dbReference>
<dbReference type="InterPro" id="IPR050951">
    <property type="entry name" value="Retrovirus_Pol_polyprotein"/>
</dbReference>
<evidence type="ECO:0000256" key="5">
    <source>
        <dbReference type="ARBA" id="ARBA00023125"/>
    </source>
</evidence>
<dbReference type="SMART" id="SM00343">
    <property type="entry name" value="ZnF_C2HC"/>
    <property type="match status" value="2"/>
</dbReference>
<dbReference type="InterPro" id="IPR041577">
    <property type="entry name" value="RT_RNaseH_2"/>
</dbReference>
<keyword evidence="3" id="KW-0694">RNA-binding</keyword>
<dbReference type="Pfam" id="PF00098">
    <property type="entry name" value="zf-CCHC"/>
    <property type="match status" value="1"/>
</dbReference>
<dbReference type="GO" id="GO:0006508">
    <property type="term" value="P:proteolysis"/>
    <property type="evidence" value="ECO:0007669"/>
    <property type="project" value="UniProtKB-KW"/>
</dbReference>
<evidence type="ECO:0000259" key="7">
    <source>
        <dbReference type="PROSITE" id="PS50158"/>
    </source>
</evidence>
<sequence length="396" mass="44810">IYYTWKRVAVKVKDFLRMECMGFSTFWFDSHNKKQRTGQDKSCYRCGKLGHFEKDPSCPAKGKVCRKCGLKDHFEAQCKTTPKEEKGNNVSRHQQRRRAVNVINPEEEYPAYAFIVGSTKPEKVEVTVGGCQLNMIIDSGASVNIVDKQTWEWLKKNRVVCTSSRSEKKLYTYASQTPLEIIETFNCKISVGHHVVDAEVCIISGRGESLLGKDTAMKLGVLNMRKYPEVFKGVGKLEGRTVQLYINSDVKPVAQPVRRIPFNMRPKVEEKIKQLISLDIIEPVEGPTSWNHGSVKYFHPEWRQARLDSCTEEKRRLSSSTTLRYFDKDAPTQVVADASPVGLGAVLTQTHKDGPRVISYASPSLNRKEILADREGGLGFGMGLREVPPVCIWDFV</sequence>
<dbReference type="GO" id="GO:0003677">
    <property type="term" value="F:DNA binding"/>
    <property type="evidence" value="ECO:0007669"/>
    <property type="project" value="UniProtKB-KW"/>
</dbReference>
<keyword evidence="6" id="KW-0479">Metal-binding</keyword>
<dbReference type="GO" id="GO:0004190">
    <property type="term" value="F:aspartic-type endopeptidase activity"/>
    <property type="evidence" value="ECO:0007669"/>
    <property type="project" value="InterPro"/>
</dbReference>
<feature type="non-terminal residue" evidence="8">
    <location>
        <position position="1"/>
    </location>
</feature>
<dbReference type="InterPro" id="IPR036875">
    <property type="entry name" value="Znf_CCHC_sf"/>
</dbReference>